<protein>
    <submittedName>
        <fullName evidence="1">Uncharacterized protein</fullName>
    </submittedName>
</protein>
<proteinExistence type="predicted"/>
<organism evidence="1">
    <name type="scientific">marine sediment metagenome</name>
    <dbReference type="NCBI Taxonomy" id="412755"/>
    <lineage>
        <taxon>unclassified sequences</taxon>
        <taxon>metagenomes</taxon>
        <taxon>ecological metagenomes</taxon>
    </lineage>
</organism>
<dbReference type="AlphaFoldDB" id="X1AX54"/>
<reference evidence="1" key="1">
    <citation type="journal article" date="2014" name="Front. Microbiol.">
        <title>High frequency of phylogenetically diverse reductive dehalogenase-homologous genes in deep subseafloor sedimentary metagenomes.</title>
        <authorList>
            <person name="Kawai M."/>
            <person name="Futagami T."/>
            <person name="Toyoda A."/>
            <person name="Takaki Y."/>
            <person name="Nishi S."/>
            <person name="Hori S."/>
            <person name="Arai W."/>
            <person name="Tsubouchi T."/>
            <person name="Morono Y."/>
            <person name="Uchiyama I."/>
            <person name="Ito T."/>
            <person name="Fujiyama A."/>
            <person name="Inagaki F."/>
            <person name="Takami H."/>
        </authorList>
    </citation>
    <scope>NUCLEOTIDE SEQUENCE</scope>
    <source>
        <strain evidence="1">Expedition CK06-06</strain>
    </source>
</reference>
<sequence>MKCSTCGKVEVQKDCFGNRVKIKVGNKVTGYVCSNCILQILGEKNYGKRNSKACAM</sequence>
<accession>X1AX54</accession>
<evidence type="ECO:0000313" key="1">
    <source>
        <dbReference type="EMBL" id="GAG87350.1"/>
    </source>
</evidence>
<comment type="caution">
    <text evidence="1">The sequence shown here is derived from an EMBL/GenBank/DDBJ whole genome shotgun (WGS) entry which is preliminary data.</text>
</comment>
<gene>
    <name evidence="1" type="ORF">S01H4_32324</name>
</gene>
<dbReference type="EMBL" id="BART01016883">
    <property type="protein sequence ID" value="GAG87350.1"/>
    <property type="molecule type" value="Genomic_DNA"/>
</dbReference>
<name>X1AX54_9ZZZZ</name>